<evidence type="ECO:0000256" key="1">
    <source>
        <dbReference type="PROSITE-ProRule" id="PRU00330"/>
    </source>
</evidence>
<comment type="caution">
    <text evidence="3">The sequence shown here is derived from an EMBL/GenBank/DDBJ whole genome shotgun (WGS) entry which is preliminary data.</text>
</comment>
<comment type="similarity">
    <text evidence="1">Belongs to the cullin family.</text>
</comment>
<evidence type="ECO:0000313" key="3">
    <source>
        <dbReference type="EMBL" id="KAK8853889.1"/>
    </source>
</evidence>
<proteinExistence type="inferred from homology"/>
<keyword evidence="4" id="KW-1185">Reference proteome</keyword>
<name>A0ABR2HX89_9EUKA</name>
<dbReference type="InterPro" id="IPR045093">
    <property type="entry name" value="Cullin"/>
</dbReference>
<dbReference type="InterPro" id="IPR016158">
    <property type="entry name" value="Cullin_homology"/>
</dbReference>
<organism evidence="3 4">
    <name type="scientific">Tritrichomonas musculus</name>
    <dbReference type="NCBI Taxonomy" id="1915356"/>
    <lineage>
        <taxon>Eukaryota</taxon>
        <taxon>Metamonada</taxon>
        <taxon>Parabasalia</taxon>
        <taxon>Tritrichomonadida</taxon>
        <taxon>Tritrichomonadidae</taxon>
        <taxon>Tritrichomonas</taxon>
    </lineage>
</organism>
<dbReference type="Proteomes" id="UP001470230">
    <property type="component" value="Unassembled WGS sequence"/>
</dbReference>
<feature type="domain" description="Cullin family profile" evidence="2">
    <location>
        <begin position="393"/>
        <end position="585"/>
    </location>
</feature>
<gene>
    <name evidence="3" type="ORF">M9Y10_016432</name>
</gene>
<sequence>MEQEEIGEFLINAVCNIFKGNTYDLSFDEIYWMVFSNFTKFGYDFFMKAISSGLRFSLEEDRVNLFNQDGEDFNQFLINLSRRVFQSLNQIKAAFKPMYKAESGDICDNEIIKAYREIIFMDEENSNKINNFLIRYAHNLPGSFDIENEMPMIKLLQQVLYPSPLWNLFVDHLCESTDAYCLYVSSTLLSQDPCQTNPISYLSAVLDFFSHEENLWKLLPNQDHERLHHLATTCLIYDIKDEYLFSDENKSLISRAFYDDLKNLDIFKKILNLFANDNSIITEFVLVLFEHFKTIIDNLASEPANSLQASSVVTETIINTFEKIQILQTETVLGNSPIFQDTFEVFKRNVLSKDNLNFESNAAKAIGMKISNVCSDPSKEPDLIYFVHKVGELILYSDNKLLFIESHNSLMFGRLCMYAGKQYKLEHNVLKVLEPFVPPSLSDPFQEKLKAFEESEEVNKQWSAKPFGKNLSVFILSSTKAPNLVTKFGNLILPPELKKWQDNFTQFFQSSKKGHVNINYIYEDNLVEMNVRFPKCANQFTLKSPLIFTVVFHFISFNPGATFGEISRSTGLRPKDVESVVTKGANSKEFLIFKVIKNPQLEQTRVFFNMDFSTNKLRFNVMLPNRFKLNLDTAEMMKSKRLKLYQSQIAKVVKENGRVNCNDLNQLVASTLPQGIQFKQDEFAESLASLIDKGYLIIRGRFYQYLDE</sequence>
<dbReference type="PANTHER" id="PTHR11932">
    <property type="entry name" value="CULLIN"/>
    <property type="match status" value="1"/>
</dbReference>
<protein>
    <recommendedName>
        <fullName evidence="2">Cullin family profile domain-containing protein</fullName>
    </recommendedName>
</protein>
<accession>A0ABR2HX89</accession>
<dbReference type="InterPro" id="IPR036317">
    <property type="entry name" value="Cullin_homology_sf"/>
</dbReference>
<dbReference type="SUPFAM" id="SSF74788">
    <property type="entry name" value="Cullin repeat-like"/>
    <property type="match status" value="1"/>
</dbReference>
<dbReference type="SUPFAM" id="SSF75632">
    <property type="entry name" value="Cullin homology domain"/>
    <property type="match status" value="1"/>
</dbReference>
<dbReference type="SUPFAM" id="SSF46785">
    <property type="entry name" value="Winged helix' DNA-binding domain"/>
    <property type="match status" value="1"/>
</dbReference>
<evidence type="ECO:0000259" key="2">
    <source>
        <dbReference type="PROSITE" id="PS50069"/>
    </source>
</evidence>
<dbReference type="Gene3D" id="3.30.230.130">
    <property type="entry name" value="Cullin, Chain C, Domain 2"/>
    <property type="match status" value="1"/>
</dbReference>
<dbReference type="InterPro" id="IPR036390">
    <property type="entry name" value="WH_DNA-bd_sf"/>
</dbReference>
<evidence type="ECO:0000313" key="4">
    <source>
        <dbReference type="Proteomes" id="UP001470230"/>
    </source>
</evidence>
<dbReference type="EMBL" id="JAPFFF010000021">
    <property type="protein sequence ID" value="KAK8853889.1"/>
    <property type="molecule type" value="Genomic_DNA"/>
</dbReference>
<reference evidence="3 4" key="1">
    <citation type="submission" date="2024-04" db="EMBL/GenBank/DDBJ databases">
        <title>Tritrichomonas musculus Genome.</title>
        <authorList>
            <person name="Alves-Ferreira E."/>
            <person name="Grigg M."/>
            <person name="Lorenzi H."/>
            <person name="Galac M."/>
        </authorList>
    </citation>
    <scope>NUCLEOTIDE SEQUENCE [LARGE SCALE GENOMIC DNA]</scope>
    <source>
        <strain evidence="3 4">EAF2021</strain>
    </source>
</reference>
<dbReference type="InterPro" id="IPR016159">
    <property type="entry name" value="Cullin_repeat-like_dom_sf"/>
</dbReference>
<dbReference type="PROSITE" id="PS50069">
    <property type="entry name" value="CULLIN_2"/>
    <property type="match status" value="1"/>
</dbReference>